<comment type="catalytic activity">
    <reaction evidence="6 9 10">
        <text>4-methyl-5-(2-phosphooxyethyl)-thiazole + 4-amino-2-methyl-5-(diphosphooxymethyl)pyrimidine + H(+) = thiamine phosphate + diphosphate</text>
        <dbReference type="Rhea" id="RHEA:22328"/>
        <dbReference type="ChEBI" id="CHEBI:15378"/>
        <dbReference type="ChEBI" id="CHEBI:33019"/>
        <dbReference type="ChEBI" id="CHEBI:37575"/>
        <dbReference type="ChEBI" id="CHEBI:57841"/>
        <dbReference type="ChEBI" id="CHEBI:58296"/>
        <dbReference type="EC" id="2.5.1.3"/>
    </reaction>
</comment>
<comment type="catalytic activity">
    <reaction evidence="8 9 10">
        <text>2-[(2R,5Z)-2-carboxy-4-methylthiazol-5(2H)-ylidene]ethyl phosphate + 4-amino-2-methyl-5-(diphosphooxymethyl)pyrimidine + 2 H(+) = thiamine phosphate + CO2 + diphosphate</text>
        <dbReference type="Rhea" id="RHEA:47844"/>
        <dbReference type="ChEBI" id="CHEBI:15378"/>
        <dbReference type="ChEBI" id="CHEBI:16526"/>
        <dbReference type="ChEBI" id="CHEBI:33019"/>
        <dbReference type="ChEBI" id="CHEBI:37575"/>
        <dbReference type="ChEBI" id="CHEBI:57841"/>
        <dbReference type="ChEBI" id="CHEBI:62899"/>
        <dbReference type="EC" id="2.5.1.3"/>
    </reaction>
</comment>
<accession>A0A127EIU9</accession>
<dbReference type="SUPFAM" id="SSF51391">
    <property type="entry name" value="Thiamin phosphate synthase"/>
    <property type="match status" value="1"/>
</dbReference>
<name>A0A127EIU9_CLOPF</name>
<dbReference type="HAMAP" id="MF_00097">
    <property type="entry name" value="TMP_synthase"/>
    <property type="match status" value="1"/>
</dbReference>
<dbReference type="InterPro" id="IPR013785">
    <property type="entry name" value="Aldolase_TIM"/>
</dbReference>
<organism evidence="13 14">
    <name type="scientific">Clostridium perfringens</name>
    <dbReference type="NCBI Taxonomy" id="1502"/>
    <lineage>
        <taxon>Bacteria</taxon>
        <taxon>Bacillati</taxon>
        <taxon>Bacillota</taxon>
        <taxon>Clostridia</taxon>
        <taxon>Eubacteriales</taxon>
        <taxon>Clostridiaceae</taxon>
        <taxon>Clostridium</taxon>
    </lineage>
</organism>
<evidence type="ECO:0000256" key="6">
    <source>
        <dbReference type="ARBA" id="ARBA00047334"/>
    </source>
</evidence>
<evidence type="ECO:0000259" key="12">
    <source>
        <dbReference type="Pfam" id="PF02581"/>
    </source>
</evidence>
<evidence type="ECO:0000256" key="9">
    <source>
        <dbReference type="HAMAP-Rule" id="MF_00097"/>
    </source>
</evidence>
<feature type="binding site" evidence="9">
    <location>
        <position position="71"/>
    </location>
    <ligand>
        <name>Mg(2+)</name>
        <dbReference type="ChEBI" id="CHEBI:18420"/>
    </ligand>
</feature>
<dbReference type="CDD" id="cd00564">
    <property type="entry name" value="TMP_TenI"/>
    <property type="match status" value="1"/>
</dbReference>
<dbReference type="FunFam" id="3.20.20.70:FF:000096">
    <property type="entry name" value="Thiamine-phosphate synthase"/>
    <property type="match status" value="1"/>
</dbReference>
<dbReference type="Pfam" id="PF02581">
    <property type="entry name" value="TMP-TENI"/>
    <property type="match status" value="1"/>
</dbReference>
<dbReference type="PATRIC" id="fig|1502.177.peg.1826"/>
<proteinExistence type="inferred from homology"/>
<feature type="domain" description="Thiamine phosphate synthase/TenI" evidence="12">
    <location>
        <begin position="9"/>
        <end position="187"/>
    </location>
</feature>
<evidence type="ECO:0000256" key="1">
    <source>
        <dbReference type="ARBA" id="ARBA00005165"/>
    </source>
</evidence>
<feature type="binding site" evidence="9">
    <location>
        <position position="165"/>
    </location>
    <ligand>
        <name>2-[(2R,5Z)-2-carboxy-4-methylthiazol-5(2H)-ylidene]ethyl phosphate</name>
        <dbReference type="ChEBI" id="CHEBI:62899"/>
    </ligand>
</feature>
<dbReference type="GO" id="GO:0009228">
    <property type="term" value="P:thiamine biosynthetic process"/>
    <property type="evidence" value="ECO:0007669"/>
    <property type="project" value="UniProtKB-KW"/>
</dbReference>
<evidence type="ECO:0000313" key="14">
    <source>
        <dbReference type="Proteomes" id="UP000070260"/>
    </source>
</evidence>
<dbReference type="GO" id="GO:0005737">
    <property type="term" value="C:cytoplasm"/>
    <property type="evidence" value="ECO:0007669"/>
    <property type="project" value="TreeGrafter"/>
</dbReference>
<dbReference type="Gene3D" id="3.20.20.70">
    <property type="entry name" value="Aldolase class I"/>
    <property type="match status" value="1"/>
</dbReference>
<dbReference type="InterPro" id="IPR036206">
    <property type="entry name" value="ThiamineP_synth_sf"/>
</dbReference>
<keyword evidence="4 9" id="KW-0460">Magnesium</keyword>
<dbReference type="GO" id="GO:0004789">
    <property type="term" value="F:thiamine-phosphate diphosphorylase activity"/>
    <property type="evidence" value="ECO:0007669"/>
    <property type="project" value="UniProtKB-UniRule"/>
</dbReference>
<dbReference type="AlphaFoldDB" id="A0A127EIU9"/>
<dbReference type="UniPathway" id="UPA00060">
    <property type="reaction ID" value="UER00141"/>
</dbReference>
<protein>
    <recommendedName>
        <fullName evidence="9">Thiamine-phosphate synthase</fullName>
        <shortName evidence="9">TP synthase</shortName>
        <shortName evidence="9">TPS</shortName>
        <ecNumber evidence="9">2.5.1.3</ecNumber>
    </recommendedName>
    <alternativeName>
        <fullName evidence="9">Thiamine-phosphate pyrophosphorylase</fullName>
        <shortName evidence="9">TMP pyrophosphorylase</shortName>
        <shortName evidence="9">TMP-PPase</shortName>
    </alternativeName>
</protein>
<comment type="cofactor">
    <cofactor evidence="9">
        <name>Mg(2+)</name>
        <dbReference type="ChEBI" id="CHEBI:18420"/>
    </cofactor>
    <text evidence="9">Binds 1 Mg(2+) ion per subunit.</text>
</comment>
<feature type="binding site" evidence="9">
    <location>
        <begin position="135"/>
        <end position="137"/>
    </location>
    <ligand>
        <name>2-[(2R,5Z)-2-carboxy-4-methylthiazol-5(2H)-ylidene]ethyl phosphate</name>
        <dbReference type="ChEBI" id="CHEBI:62899"/>
    </ligand>
</feature>
<evidence type="ECO:0000256" key="3">
    <source>
        <dbReference type="ARBA" id="ARBA00022723"/>
    </source>
</evidence>
<comment type="pathway">
    <text evidence="1 9 11">Cofactor biosynthesis; thiamine diphosphate biosynthesis; thiamine phosphate from 4-amino-2-methyl-5-diphosphomethylpyrimidine and 4-methyl-5-(2-phosphoethyl)-thiazole: step 1/1.</text>
</comment>
<feature type="binding site" evidence="9">
    <location>
        <position position="109"/>
    </location>
    <ligand>
        <name>4-amino-2-methyl-5-(diphosphooxymethyl)pyrimidine</name>
        <dbReference type="ChEBI" id="CHEBI:57841"/>
    </ligand>
</feature>
<keyword evidence="3 9" id="KW-0479">Metal-binding</keyword>
<dbReference type="RefSeq" id="WP_061428282.1">
    <property type="nucleotide sequence ID" value="NZ_CATNZO010000001.1"/>
</dbReference>
<dbReference type="GO" id="GO:0009229">
    <property type="term" value="P:thiamine diphosphate biosynthetic process"/>
    <property type="evidence" value="ECO:0007669"/>
    <property type="project" value="UniProtKB-UniRule"/>
</dbReference>
<evidence type="ECO:0000313" key="13">
    <source>
        <dbReference type="EMBL" id="AMN35864.1"/>
    </source>
</evidence>
<dbReference type="EMBL" id="CP010994">
    <property type="protein sequence ID" value="AMN35864.1"/>
    <property type="molecule type" value="Genomic_DNA"/>
</dbReference>
<dbReference type="Proteomes" id="UP000070260">
    <property type="component" value="Chromosome"/>
</dbReference>
<dbReference type="GO" id="GO:0000287">
    <property type="term" value="F:magnesium ion binding"/>
    <property type="evidence" value="ECO:0007669"/>
    <property type="project" value="UniProtKB-UniRule"/>
</dbReference>
<dbReference type="InterPro" id="IPR022998">
    <property type="entry name" value="ThiamineP_synth_TenI"/>
</dbReference>
<comment type="catalytic activity">
    <reaction evidence="7 9 10">
        <text>2-(2-carboxy-4-methylthiazol-5-yl)ethyl phosphate + 4-amino-2-methyl-5-(diphosphooxymethyl)pyrimidine + 2 H(+) = thiamine phosphate + CO2 + diphosphate</text>
        <dbReference type="Rhea" id="RHEA:47848"/>
        <dbReference type="ChEBI" id="CHEBI:15378"/>
        <dbReference type="ChEBI" id="CHEBI:16526"/>
        <dbReference type="ChEBI" id="CHEBI:33019"/>
        <dbReference type="ChEBI" id="CHEBI:37575"/>
        <dbReference type="ChEBI" id="CHEBI:57841"/>
        <dbReference type="ChEBI" id="CHEBI:62890"/>
        <dbReference type="EC" id="2.5.1.3"/>
    </reaction>
</comment>
<dbReference type="PANTHER" id="PTHR20857:SF23">
    <property type="entry name" value="THIAMINE BIOSYNTHETIC BIFUNCTIONAL ENZYME"/>
    <property type="match status" value="1"/>
</dbReference>
<evidence type="ECO:0000256" key="11">
    <source>
        <dbReference type="RuleBase" id="RU004253"/>
    </source>
</evidence>
<dbReference type="PANTHER" id="PTHR20857">
    <property type="entry name" value="THIAMINE-PHOSPHATE PYROPHOSPHORYLASE"/>
    <property type="match status" value="1"/>
</dbReference>
<dbReference type="EC" id="2.5.1.3" evidence="9"/>
<dbReference type="OrthoDB" id="9812206at2"/>
<feature type="binding site" evidence="9">
    <location>
        <position position="70"/>
    </location>
    <ligand>
        <name>4-amino-2-methyl-5-(diphosphooxymethyl)pyrimidine</name>
        <dbReference type="ChEBI" id="CHEBI:57841"/>
    </ligand>
</feature>
<feature type="binding site" evidence="9">
    <location>
        <begin position="38"/>
        <end position="42"/>
    </location>
    <ligand>
        <name>4-amino-2-methyl-5-(diphosphooxymethyl)pyrimidine</name>
        <dbReference type="ChEBI" id="CHEBI:57841"/>
    </ligand>
</feature>
<feature type="binding site" evidence="9">
    <location>
        <position position="90"/>
    </location>
    <ligand>
        <name>Mg(2+)</name>
        <dbReference type="ChEBI" id="CHEBI:18420"/>
    </ligand>
</feature>
<evidence type="ECO:0000256" key="8">
    <source>
        <dbReference type="ARBA" id="ARBA00047883"/>
    </source>
</evidence>
<evidence type="ECO:0000256" key="7">
    <source>
        <dbReference type="ARBA" id="ARBA00047851"/>
    </source>
</evidence>
<sequence>MSNKDTKKLYLVTDYRIPFNELLEKTKEALIGGVSIVQYRAKNKKTKEMCKEAKELKKLCDEFGALFLVNDRIDVALAVKAHGIHIGQDDMEVSIAREIMPKDAVIGVTVHNKEEALKAMKDGADNLGVGALFSTNSKDDATLMTLETLREIKSVSNIPLYGIGGITPYNLNKDILENLEGVAVISDLLNSDNIREKSKEFLNILSK</sequence>
<dbReference type="InterPro" id="IPR034291">
    <property type="entry name" value="TMP_synthase"/>
</dbReference>
<evidence type="ECO:0000256" key="10">
    <source>
        <dbReference type="RuleBase" id="RU003826"/>
    </source>
</evidence>
<evidence type="ECO:0000256" key="5">
    <source>
        <dbReference type="ARBA" id="ARBA00022977"/>
    </source>
</evidence>
<evidence type="ECO:0000256" key="2">
    <source>
        <dbReference type="ARBA" id="ARBA00022679"/>
    </source>
</evidence>
<evidence type="ECO:0000256" key="4">
    <source>
        <dbReference type="ARBA" id="ARBA00022842"/>
    </source>
</evidence>
<feature type="binding site" evidence="9">
    <location>
        <begin position="185"/>
        <end position="186"/>
    </location>
    <ligand>
        <name>2-[(2R,5Z)-2-carboxy-4-methylthiazol-5(2H)-ylidene]ethyl phosphate</name>
        <dbReference type="ChEBI" id="CHEBI:62899"/>
    </ligand>
</feature>
<comment type="similarity">
    <text evidence="9 10">Belongs to the thiamine-phosphate synthase family.</text>
</comment>
<feature type="binding site" evidence="9">
    <location>
        <position position="138"/>
    </location>
    <ligand>
        <name>4-amino-2-methyl-5-(diphosphooxymethyl)pyrimidine</name>
        <dbReference type="ChEBI" id="CHEBI:57841"/>
    </ligand>
</feature>
<dbReference type="NCBIfam" id="TIGR00693">
    <property type="entry name" value="thiE"/>
    <property type="match status" value="1"/>
</dbReference>
<comment type="function">
    <text evidence="9">Condenses 4-methyl-5-(beta-hydroxyethyl)thiazole monophosphate (THZ-P) and 2-methyl-4-amino-5-hydroxymethyl pyrimidine pyrophosphate (HMP-PP) to form thiamine monophosphate (TMP).</text>
</comment>
<keyword evidence="2 9" id="KW-0808">Transferase</keyword>
<gene>
    <name evidence="9" type="primary">thiE</name>
    <name evidence="13" type="ORF">JFP838_08900</name>
</gene>
<keyword evidence="5 9" id="KW-0784">Thiamine biosynthesis</keyword>
<reference evidence="13 14" key="1">
    <citation type="journal article" date="2016" name="PLoS ONE">
        <title>Plasmid Characterization and Chromosome Analysis of Two netF+ Clostridium perfringens Isolates Associated with Foal and Canine Necrotizing Enteritis.</title>
        <authorList>
            <person name="Mehdizadeh Gohari I."/>
            <person name="Kropinski A.M."/>
            <person name="Weese S.J."/>
            <person name="Parreira V.R."/>
            <person name="Whitehead A.E."/>
            <person name="Boerlin P."/>
            <person name="Prescott J.F."/>
        </authorList>
    </citation>
    <scope>NUCLEOTIDE SEQUENCE [LARGE SCALE GENOMIC DNA]</scope>
    <source>
        <strain evidence="13 14">JP838</strain>
    </source>
</reference>